<keyword evidence="2" id="KW-1185">Reference proteome</keyword>
<sequence>MAITVPDRRGSPPSNAVNNNTCSSCFSRSNEVFKMPPSDCVCNFKLK</sequence>
<dbReference type="Proteomes" id="UP000694620">
    <property type="component" value="Chromosome 11"/>
</dbReference>
<organism evidence="1 2">
    <name type="scientific">Erpetoichthys calabaricus</name>
    <name type="common">Rope fish</name>
    <name type="synonym">Calamoichthys calabaricus</name>
    <dbReference type="NCBI Taxonomy" id="27687"/>
    <lineage>
        <taxon>Eukaryota</taxon>
        <taxon>Metazoa</taxon>
        <taxon>Chordata</taxon>
        <taxon>Craniata</taxon>
        <taxon>Vertebrata</taxon>
        <taxon>Euteleostomi</taxon>
        <taxon>Actinopterygii</taxon>
        <taxon>Polypteriformes</taxon>
        <taxon>Polypteridae</taxon>
        <taxon>Erpetoichthys</taxon>
    </lineage>
</organism>
<name>A0A8C4SHJ7_ERPCA</name>
<accession>A0A8C4SHJ7</accession>
<dbReference type="Ensembl" id="ENSECRT00000016856.1">
    <property type="protein sequence ID" value="ENSECRP00000016561.1"/>
    <property type="gene ID" value="ENSECRG00000011019.1"/>
</dbReference>
<proteinExistence type="predicted"/>
<dbReference type="AlphaFoldDB" id="A0A8C4SHJ7"/>
<reference evidence="1" key="3">
    <citation type="submission" date="2025-09" db="UniProtKB">
        <authorList>
            <consortium name="Ensembl"/>
        </authorList>
    </citation>
    <scope>IDENTIFICATION</scope>
</reference>
<reference evidence="1" key="2">
    <citation type="submission" date="2025-08" db="UniProtKB">
        <authorList>
            <consortium name="Ensembl"/>
        </authorList>
    </citation>
    <scope>IDENTIFICATION</scope>
</reference>
<evidence type="ECO:0000313" key="1">
    <source>
        <dbReference type="Ensembl" id="ENSECRP00000016561.1"/>
    </source>
</evidence>
<evidence type="ECO:0000313" key="2">
    <source>
        <dbReference type="Proteomes" id="UP000694620"/>
    </source>
</evidence>
<protein>
    <submittedName>
        <fullName evidence="1">Uncharacterized protein</fullName>
    </submittedName>
</protein>
<reference evidence="1" key="1">
    <citation type="submission" date="2021-06" db="EMBL/GenBank/DDBJ databases">
        <authorList>
            <consortium name="Wellcome Sanger Institute Data Sharing"/>
        </authorList>
    </citation>
    <scope>NUCLEOTIDE SEQUENCE [LARGE SCALE GENOMIC DNA]</scope>
</reference>